<feature type="compositionally biased region" description="Low complexity" evidence="1">
    <location>
        <begin position="75"/>
        <end position="94"/>
    </location>
</feature>
<feature type="compositionally biased region" description="Basic and acidic residues" evidence="1">
    <location>
        <begin position="58"/>
        <end position="74"/>
    </location>
</feature>
<dbReference type="Proteomes" id="UP000030754">
    <property type="component" value="Unassembled WGS sequence"/>
</dbReference>
<gene>
    <name evidence="2" type="ORF">ENH_00004300</name>
</gene>
<feature type="region of interest" description="Disordered" evidence="1">
    <location>
        <begin position="26"/>
        <end position="94"/>
    </location>
</feature>
<dbReference type="VEuPathDB" id="ToxoDB:ENH_00004300"/>
<evidence type="ECO:0000256" key="1">
    <source>
        <dbReference type="SAM" id="MobiDB-lite"/>
    </source>
</evidence>
<dbReference type="GeneID" id="25470621"/>
<reference evidence="2" key="1">
    <citation type="submission" date="2013-10" db="EMBL/GenBank/DDBJ databases">
        <title>Genomic analysis of the causative agents of coccidiosis in chickens.</title>
        <authorList>
            <person name="Reid A.J."/>
            <person name="Blake D."/>
            <person name="Billington K."/>
            <person name="Browne H."/>
            <person name="Dunn M."/>
            <person name="Hung S."/>
            <person name="Kawahara F."/>
            <person name="Miranda-Saavedra D."/>
            <person name="Mourier T."/>
            <person name="Nagra H."/>
            <person name="Otto T.D."/>
            <person name="Rawlings N."/>
            <person name="Sanchez A."/>
            <person name="Sanders M."/>
            <person name="Subramaniam C."/>
            <person name="Tay Y."/>
            <person name="Dear P."/>
            <person name="Doerig C."/>
            <person name="Gruber A."/>
            <person name="Parkinson J."/>
            <person name="Shirley M."/>
            <person name="Wan K.L."/>
            <person name="Berriman M."/>
            <person name="Tomley F."/>
            <person name="Pain A."/>
        </authorList>
    </citation>
    <scope>NUCLEOTIDE SEQUENCE [LARGE SCALE GENOMIC DNA]</scope>
    <source>
        <strain evidence="2">Houghton</strain>
    </source>
</reference>
<organism evidence="2 3">
    <name type="scientific">Eimeria necatrix</name>
    <dbReference type="NCBI Taxonomy" id="51315"/>
    <lineage>
        <taxon>Eukaryota</taxon>
        <taxon>Sar</taxon>
        <taxon>Alveolata</taxon>
        <taxon>Apicomplexa</taxon>
        <taxon>Conoidasida</taxon>
        <taxon>Coccidia</taxon>
        <taxon>Eucoccidiorida</taxon>
        <taxon>Eimeriorina</taxon>
        <taxon>Eimeriidae</taxon>
        <taxon>Eimeria</taxon>
    </lineage>
</organism>
<feature type="compositionally biased region" description="Low complexity" evidence="1">
    <location>
        <begin position="27"/>
        <end position="44"/>
    </location>
</feature>
<proteinExistence type="predicted"/>
<name>U6MQK7_9EIME</name>
<evidence type="ECO:0000313" key="2">
    <source>
        <dbReference type="EMBL" id="CDJ65363.1"/>
    </source>
</evidence>
<protein>
    <submittedName>
        <fullName evidence="2">Uncharacterized protein</fullName>
    </submittedName>
</protein>
<keyword evidence="3" id="KW-1185">Reference proteome</keyword>
<dbReference type="AlphaFoldDB" id="U6MQK7"/>
<sequence length="168" mass="19426">MWRQRKHERVRRGGCSRRVVTAAATEAPGVAVQQQQPQRGKPQPLEGKGQIPCSGRNRYTEGCRRYQAQNRERQQQQQHQRQPAPQEQQQQREQQQHGVCRARFQRSLSFLLLCLLVDLKQQQEQQEQQQTIRSAAAIIPSPAAAAVLTEQSAVDWLSFSRCSRRKNF</sequence>
<evidence type="ECO:0000313" key="3">
    <source>
        <dbReference type="Proteomes" id="UP000030754"/>
    </source>
</evidence>
<reference evidence="2" key="2">
    <citation type="submission" date="2013-10" db="EMBL/GenBank/DDBJ databases">
        <authorList>
            <person name="Aslett M."/>
        </authorList>
    </citation>
    <scope>NUCLEOTIDE SEQUENCE [LARGE SCALE GENOMIC DNA]</scope>
    <source>
        <strain evidence="2">Houghton</strain>
    </source>
</reference>
<dbReference type="EMBL" id="HG723130">
    <property type="protein sequence ID" value="CDJ65363.1"/>
    <property type="molecule type" value="Genomic_DNA"/>
</dbReference>
<dbReference type="RefSeq" id="XP_013433830.1">
    <property type="nucleotide sequence ID" value="XM_013578376.1"/>
</dbReference>
<accession>U6MQK7</accession>